<dbReference type="Pfam" id="PF14893">
    <property type="entry name" value="PNMA"/>
    <property type="match status" value="1"/>
</dbReference>
<accession>A0A3M7PUY1</accession>
<evidence type="ECO:0000313" key="3">
    <source>
        <dbReference type="Proteomes" id="UP000276133"/>
    </source>
</evidence>
<dbReference type="InterPro" id="IPR048270">
    <property type="entry name" value="PNMA_C"/>
</dbReference>
<dbReference type="PANTHER" id="PTHR33198">
    <property type="entry name" value="ANK_REP_REGION DOMAIN-CONTAINING PROTEIN-RELATED"/>
    <property type="match status" value="1"/>
</dbReference>
<evidence type="ECO:0000313" key="2">
    <source>
        <dbReference type="EMBL" id="RNA02937.1"/>
    </source>
</evidence>
<keyword evidence="3" id="KW-1185">Reference proteome</keyword>
<evidence type="ECO:0000259" key="1">
    <source>
        <dbReference type="Pfam" id="PF14893"/>
    </source>
</evidence>
<sequence>MSAPQAILNAPHQFQVEIDGSGNYASWKNWYRKFTNFCTAAKISDDALKLATFKNLAGDGIDLICQAIAENETKIEAVNAILEAHFQAAKNTDKLIIAFRQMKQRAGEGVEAFVIRLRTWAADCEFGGKLDDEIRLQLANGAQDVRVLQKAMASKVDLKTLYSYARDIEIAKADSREIATAFTGPLLQTKLESAYQFQRSQPCSNCGYKAHPKGESCPAAGKTCSACGKKNHFGQVCRSKNSKAQINSSKHSSIGRPRHKLNQLRSVPQPVEAKEQSSQQYEAHHNALYNVFAVKSSVHLNNQGCPRILVD</sequence>
<reference evidence="2 3" key="1">
    <citation type="journal article" date="2018" name="Sci. Rep.">
        <title>Genomic signatures of local adaptation to the degree of environmental predictability in rotifers.</title>
        <authorList>
            <person name="Franch-Gras L."/>
            <person name="Hahn C."/>
            <person name="Garcia-Roger E.M."/>
            <person name="Carmona M.J."/>
            <person name="Serra M."/>
            <person name="Gomez A."/>
        </authorList>
    </citation>
    <scope>NUCLEOTIDE SEQUENCE [LARGE SCALE GENOMIC DNA]</scope>
    <source>
        <strain evidence="2">HYR1</strain>
    </source>
</reference>
<protein>
    <recommendedName>
        <fullName evidence="1">Paraneoplastic antigen Ma-like C-terminal domain-containing protein</fullName>
    </recommendedName>
</protein>
<organism evidence="2 3">
    <name type="scientific">Brachionus plicatilis</name>
    <name type="common">Marine rotifer</name>
    <name type="synonym">Brachionus muelleri</name>
    <dbReference type="NCBI Taxonomy" id="10195"/>
    <lineage>
        <taxon>Eukaryota</taxon>
        <taxon>Metazoa</taxon>
        <taxon>Spiralia</taxon>
        <taxon>Gnathifera</taxon>
        <taxon>Rotifera</taxon>
        <taxon>Eurotatoria</taxon>
        <taxon>Monogononta</taxon>
        <taxon>Pseudotrocha</taxon>
        <taxon>Ploima</taxon>
        <taxon>Brachionidae</taxon>
        <taxon>Brachionus</taxon>
    </lineage>
</organism>
<name>A0A3M7PUY1_BRAPC</name>
<proteinExistence type="predicted"/>
<dbReference type="EMBL" id="REGN01008706">
    <property type="protein sequence ID" value="RNA02937.1"/>
    <property type="molecule type" value="Genomic_DNA"/>
</dbReference>
<comment type="caution">
    <text evidence="2">The sequence shown here is derived from an EMBL/GenBank/DDBJ whole genome shotgun (WGS) entry which is preliminary data.</text>
</comment>
<gene>
    <name evidence="2" type="ORF">BpHYR1_006588</name>
</gene>
<dbReference type="Proteomes" id="UP000276133">
    <property type="component" value="Unassembled WGS sequence"/>
</dbReference>
<feature type="domain" description="Paraneoplastic antigen Ma-like C-terminal" evidence="1">
    <location>
        <begin position="25"/>
        <end position="119"/>
    </location>
</feature>
<dbReference type="STRING" id="10195.A0A3M7PUY1"/>
<feature type="non-terminal residue" evidence="2">
    <location>
        <position position="311"/>
    </location>
</feature>
<dbReference type="OrthoDB" id="8039770at2759"/>
<dbReference type="AlphaFoldDB" id="A0A3M7PUY1"/>